<evidence type="ECO:0000256" key="6">
    <source>
        <dbReference type="ARBA" id="ARBA00023004"/>
    </source>
</evidence>
<keyword evidence="11" id="KW-1185">Reference proteome</keyword>
<dbReference type="Pfam" id="PF00067">
    <property type="entry name" value="p450"/>
    <property type="match status" value="1"/>
</dbReference>
<evidence type="ECO:0000256" key="5">
    <source>
        <dbReference type="ARBA" id="ARBA00023002"/>
    </source>
</evidence>
<dbReference type="InterPro" id="IPR017972">
    <property type="entry name" value="Cyt_P450_CS"/>
</dbReference>
<comment type="similarity">
    <text evidence="3 9">Belongs to the cytochrome P450 family.</text>
</comment>
<keyword evidence="7 9" id="KW-0503">Monooxygenase</keyword>
<gene>
    <name evidence="10" type="ORF">KHLLAP_LOCUS6837</name>
</gene>
<evidence type="ECO:0000256" key="3">
    <source>
        <dbReference type="ARBA" id="ARBA00010617"/>
    </source>
</evidence>
<sequence>MSSNLTVGPSGGSYTLPRFQPLTWSPQYAAAAFTLVVSLVWFSWKKWTGSRPGLLPGIHVVGGSSRHEMVKNRGRFMHHSKDMLLEGYRHSSGQDFYYVPSLEGERLVIPTRFMEELKSAPMHKVDFVGVVRELMEGRYTLVGDRSRLHPDTLKSHLTPRLALVVPAVQDEIRQAVSDVFPPCDDWTEVAIVPAMTELVTRATSRMLGGLSLSRNKEWIDAAVEFAHHAFYGAQKIKAIPWPVRPLLAPLIPEIRTHIPNCVRATRRAAIPILEQRERDGEKTNDFLSFLKEAAKGKQRDNKYIAKSMLLTAFASVHTSSAAPCQLIYDLCNNPQYFDLLRAEYAGLIDHDGQIPKGAFGRMTKMDSCMKESQRLWPATLLTFERIIHEDRTLSNGLTVPAGTHIGVSNYAVGRDPNIFPKPDEFDGLRFEKMRNADPSMEGKAQFVSCNQTSLTFGYGRHACPGRFFLADEFKAIMVRLLETFDMKFAEGQTRPEPAQFESQWIIDPSTKILFKRRKPVIAQ</sequence>
<dbReference type="GO" id="GO:0004497">
    <property type="term" value="F:monooxygenase activity"/>
    <property type="evidence" value="ECO:0007669"/>
    <property type="project" value="UniProtKB-KW"/>
</dbReference>
<keyword evidence="5 9" id="KW-0560">Oxidoreductase</keyword>
<dbReference type="PRINTS" id="PR00465">
    <property type="entry name" value="EP450IV"/>
</dbReference>
<evidence type="ECO:0000256" key="8">
    <source>
        <dbReference type="PIRSR" id="PIRSR602403-1"/>
    </source>
</evidence>
<protein>
    <submittedName>
        <fullName evidence="10">Uu.00g004990.m01.CDS01</fullName>
    </submittedName>
</protein>
<dbReference type="CDD" id="cd11041">
    <property type="entry name" value="CYP503A1-like"/>
    <property type="match status" value="1"/>
</dbReference>
<dbReference type="Proteomes" id="UP001295740">
    <property type="component" value="Unassembled WGS sequence"/>
</dbReference>
<comment type="cofactor">
    <cofactor evidence="1 8">
        <name>heme</name>
        <dbReference type="ChEBI" id="CHEBI:30413"/>
    </cofactor>
</comment>
<evidence type="ECO:0000256" key="9">
    <source>
        <dbReference type="RuleBase" id="RU000461"/>
    </source>
</evidence>
<evidence type="ECO:0000256" key="2">
    <source>
        <dbReference type="ARBA" id="ARBA00004167"/>
    </source>
</evidence>
<evidence type="ECO:0000256" key="1">
    <source>
        <dbReference type="ARBA" id="ARBA00001971"/>
    </source>
</evidence>
<dbReference type="PROSITE" id="PS00086">
    <property type="entry name" value="CYTOCHROME_P450"/>
    <property type="match status" value="1"/>
</dbReference>
<dbReference type="InterPro" id="IPR002403">
    <property type="entry name" value="Cyt_P450_E_grp-IV"/>
</dbReference>
<dbReference type="GO" id="GO:0020037">
    <property type="term" value="F:heme binding"/>
    <property type="evidence" value="ECO:0007669"/>
    <property type="project" value="InterPro"/>
</dbReference>
<dbReference type="PANTHER" id="PTHR46206">
    <property type="entry name" value="CYTOCHROME P450"/>
    <property type="match status" value="1"/>
</dbReference>
<dbReference type="GO" id="GO:0016705">
    <property type="term" value="F:oxidoreductase activity, acting on paired donors, with incorporation or reduction of molecular oxygen"/>
    <property type="evidence" value="ECO:0007669"/>
    <property type="project" value="InterPro"/>
</dbReference>
<reference evidence="10" key="1">
    <citation type="submission" date="2023-10" db="EMBL/GenBank/DDBJ databases">
        <authorList>
            <person name="Hackl T."/>
        </authorList>
    </citation>
    <scope>NUCLEOTIDE SEQUENCE</scope>
</reference>
<evidence type="ECO:0000256" key="4">
    <source>
        <dbReference type="ARBA" id="ARBA00022723"/>
    </source>
</evidence>
<keyword evidence="8 9" id="KW-0349">Heme</keyword>
<dbReference type="SUPFAM" id="SSF48264">
    <property type="entry name" value="Cytochrome P450"/>
    <property type="match status" value="1"/>
</dbReference>
<feature type="binding site" description="axial binding residue" evidence="8">
    <location>
        <position position="463"/>
    </location>
    <ligand>
        <name>heme</name>
        <dbReference type="ChEBI" id="CHEBI:30413"/>
    </ligand>
    <ligandPart>
        <name>Fe</name>
        <dbReference type="ChEBI" id="CHEBI:18248"/>
    </ligandPart>
</feature>
<comment type="caution">
    <text evidence="10">The sequence shown here is derived from an EMBL/GenBank/DDBJ whole genome shotgun (WGS) entry which is preliminary data.</text>
</comment>
<evidence type="ECO:0000313" key="11">
    <source>
        <dbReference type="Proteomes" id="UP001295740"/>
    </source>
</evidence>
<evidence type="ECO:0000256" key="7">
    <source>
        <dbReference type="ARBA" id="ARBA00023033"/>
    </source>
</evidence>
<keyword evidence="4 8" id="KW-0479">Metal-binding</keyword>
<dbReference type="InterPro" id="IPR001128">
    <property type="entry name" value="Cyt_P450"/>
</dbReference>
<keyword evidence="6 8" id="KW-0408">Iron</keyword>
<proteinExistence type="inferred from homology"/>
<organism evidence="10 11">
    <name type="scientific">Anthostomella pinea</name>
    <dbReference type="NCBI Taxonomy" id="933095"/>
    <lineage>
        <taxon>Eukaryota</taxon>
        <taxon>Fungi</taxon>
        <taxon>Dikarya</taxon>
        <taxon>Ascomycota</taxon>
        <taxon>Pezizomycotina</taxon>
        <taxon>Sordariomycetes</taxon>
        <taxon>Xylariomycetidae</taxon>
        <taxon>Xylariales</taxon>
        <taxon>Xylariaceae</taxon>
        <taxon>Anthostomella</taxon>
    </lineage>
</organism>
<name>A0AAI8VJZ5_9PEZI</name>
<dbReference type="AlphaFoldDB" id="A0AAI8VJZ5"/>
<dbReference type="PANTHER" id="PTHR46206:SF6">
    <property type="entry name" value="CYTOCHROME P450 MONOOXYGENASE AN1598-RELATED"/>
    <property type="match status" value="1"/>
</dbReference>
<evidence type="ECO:0000313" key="10">
    <source>
        <dbReference type="EMBL" id="CAJ2506369.1"/>
    </source>
</evidence>
<dbReference type="EMBL" id="CAUWAG010000008">
    <property type="protein sequence ID" value="CAJ2506369.1"/>
    <property type="molecule type" value="Genomic_DNA"/>
</dbReference>
<dbReference type="GO" id="GO:0016020">
    <property type="term" value="C:membrane"/>
    <property type="evidence" value="ECO:0007669"/>
    <property type="project" value="UniProtKB-SubCell"/>
</dbReference>
<comment type="subcellular location">
    <subcellularLocation>
        <location evidence="2">Membrane</location>
        <topology evidence="2">Single-pass membrane protein</topology>
    </subcellularLocation>
</comment>
<dbReference type="InterPro" id="IPR036396">
    <property type="entry name" value="Cyt_P450_sf"/>
</dbReference>
<dbReference type="Gene3D" id="1.10.630.10">
    <property type="entry name" value="Cytochrome P450"/>
    <property type="match status" value="1"/>
</dbReference>
<dbReference type="GO" id="GO:0005506">
    <property type="term" value="F:iron ion binding"/>
    <property type="evidence" value="ECO:0007669"/>
    <property type="project" value="InterPro"/>
</dbReference>
<accession>A0AAI8VJZ5</accession>